<dbReference type="SUPFAM" id="SSF56601">
    <property type="entry name" value="beta-lactamase/transpeptidase-like"/>
    <property type="match status" value="1"/>
</dbReference>
<evidence type="ECO:0000313" key="9">
    <source>
        <dbReference type="EMBL" id="GLH74669.1"/>
    </source>
</evidence>
<dbReference type="InterPro" id="IPR012338">
    <property type="entry name" value="Beta-lactam/transpept-like"/>
</dbReference>
<evidence type="ECO:0000256" key="3">
    <source>
        <dbReference type="ARBA" id="ARBA00022729"/>
    </source>
</evidence>
<keyword evidence="10" id="KW-1185">Reference proteome</keyword>
<dbReference type="PROSITE" id="PS00337">
    <property type="entry name" value="BETA_LACTAMASE_D"/>
    <property type="match status" value="1"/>
</dbReference>
<dbReference type="Proteomes" id="UP001165069">
    <property type="component" value="Unassembled WGS sequence"/>
</dbReference>
<dbReference type="EMBL" id="BSDE01000007">
    <property type="protein sequence ID" value="GLH74669.1"/>
    <property type="molecule type" value="Genomic_DNA"/>
</dbReference>
<keyword evidence="4 6" id="KW-0378">Hydrolase</keyword>
<evidence type="ECO:0000256" key="1">
    <source>
        <dbReference type="ARBA" id="ARBA00007898"/>
    </source>
</evidence>
<dbReference type="Gene3D" id="3.40.710.10">
    <property type="entry name" value="DD-peptidase/beta-lactamase superfamily"/>
    <property type="match status" value="1"/>
</dbReference>
<name>A0ABQ5QL48_9BACT</name>
<evidence type="ECO:0000313" key="10">
    <source>
        <dbReference type="Proteomes" id="UP001165069"/>
    </source>
</evidence>
<evidence type="ECO:0000256" key="6">
    <source>
        <dbReference type="RuleBase" id="RU361140"/>
    </source>
</evidence>
<dbReference type="InterPro" id="IPR001460">
    <property type="entry name" value="PCN-bd_Tpept"/>
</dbReference>
<keyword evidence="5 6" id="KW-0046">Antibiotic resistance</keyword>
<dbReference type="Pfam" id="PF00905">
    <property type="entry name" value="Transpeptidase"/>
    <property type="match status" value="1"/>
</dbReference>
<evidence type="ECO:0000256" key="2">
    <source>
        <dbReference type="ARBA" id="ARBA00012865"/>
    </source>
</evidence>
<comment type="similarity">
    <text evidence="1 6">Belongs to the class-D beta-lactamase family.</text>
</comment>
<sequence>MRALALLVCAVMGQVHARAQDWTEAEVARAFAPNDYVLLWDRGDRVTRWSRHLKATEAFQPCSTFKLPHALIALEAGVITLQENRRHCDPRECHADHGEIDLAGAIRESCLSYFRQTARALGPDRMAAGLARLGYPATGPLQPIDGFWITGEMKVTAEQQLRWIRRFYTEALPVKPEYLEAVRAASLKPSKGDYVLQGKTGSSGHGDGWFIGQVTQYGVPAWVVILLKGDHATGMEGERRLKEFLLPKSPLGSKSGDGVRPKTAP</sequence>
<keyword evidence="3 7" id="KW-0732">Signal</keyword>
<comment type="caution">
    <text evidence="9">The sequence shown here is derived from an EMBL/GenBank/DDBJ whole genome shotgun (WGS) entry which is preliminary data.</text>
</comment>
<feature type="domain" description="Penicillin-binding protein transpeptidase" evidence="8">
    <location>
        <begin position="54"/>
        <end position="231"/>
    </location>
</feature>
<evidence type="ECO:0000256" key="5">
    <source>
        <dbReference type="ARBA" id="ARBA00023251"/>
    </source>
</evidence>
<accession>A0ABQ5QL48</accession>
<evidence type="ECO:0000256" key="4">
    <source>
        <dbReference type="ARBA" id="ARBA00022801"/>
    </source>
</evidence>
<dbReference type="InterPro" id="IPR002137">
    <property type="entry name" value="Beta-lactam_class-D_AS"/>
</dbReference>
<reference evidence="9 10" key="1">
    <citation type="journal article" date="2023" name="Antonie Van Leeuwenhoek">
        <title>Mesoterricola silvestris gen. nov., sp. nov., Mesoterricola sediminis sp. nov., Geothrix oryzae sp. nov., Geothrix edaphica sp. nov., Geothrix rubra sp. nov., and Geothrix limicola sp. nov., six novel members of Acidobacteriota isolated from soils.</title>
        <authorList>
            <person name="Itoh H."/>
            <person name="Sugisawa Y."/>
            <person name="Mise K."/>
            <person name="Xu Z."/>
            <person name="Kuniyasu M."/>
            <person name="Ushijima N."/>
            <person name="Kawano K."/>
            <person name="Kobayashi E."/>
            <person name="Shiratori Y."/>
            <person name="Masuda Y."/>
            <person name="Senoo K."/>
        </authorList>
    </citation>
    <scope>NUCLEOTIDE SEQUENCE [LARGE SCALE GENOMIC DNA]</scope>
    <source>
        <strain evidence="9 10">Red804</strain>
    </source>
</reference>
<feature type="chain" id="PRO_5045945463" description="Beta-lactamase" evidence="7">
    <location>
        <begin position="18"/>
        <end position="265"/>
    </location>
</feature>
<feature type="signal peptide" evidence="7">
    <location>
        <begin position="1"/>
        <end position="17"/>
    </location>
</feature>
<evidence type="ECO:0000259" key="8">
    <source>
        <dbReference type="Pfam" id="PF00905"/>
    </source>
</evidence>
<dbReference type="EC" id="3.5.2.6" evidence="2 6"/>
<evidence type="ECO:0000256" key="7">
    <source>
        <dbReference type="SAM" id="SignalP"/>
    </source>
</evidence>
<protein>
    <recommendedName>
        <fullName evidence="2 6">Beta-lactamase</fullName>
        <ecNumber evidence="2 6">3.5.2.6</ecNumber>
    </recommendedName>
</protein>
<proteinExistence type="inferred from homology"/>
<comment type="catalytic activity">
    <reaction evidence="6">
        <text>a beta-lactam + H2O = a substituted beta-amino acid</text>
        <dbReference type="Rhea" id="RHEA:20401"/>
        <dbReference type="ChEBI" id="CHEBI:15377"/>
        <dbReference type="ChEBI" id="CHEBI:35627"/>
        <dbReference type="ChEBI" id="CHEBI:140347"/>
        <dbReference type="EC" id="3.5.2.6"/>
    </reaction>
</comment>
<gene>
    <name evidence="9" type="ORF">GETHLI_31710</name>
</gene>
<organism evidence="9 10">
    <name type="scientific">Geothrix limicola</name>
    <dbReference type="NCBI Taxonomy" id="2927978"/>
    <lineage>
        <taxon>Bacteria</taxon>
        <taxon>Pseudomonadati</taxon>
        <taxon>Acidobacteriota</taxon>
        <taxon>Holophagae</taxon>
        <taxon>Holophagales</taxon>
        <taxon>Holophagaceae</taxon>
        <taxon>Geothrix</taxon>
    </lineage>
</organism>